<dbReference type="Proteomes" id="UP001596328">
    <property type="component" value="Unassembled WGS sequence"/>
</dbReference>
<name>A0ABD5S1G9_9EURY</name>
<feature type="domain" description="Amphi-Trp" evidence="1">
    <location>
        <begin position="6"/>
        <end position="78"/>
    </location>
</feature>
<evidence type="ECO:0000259" key="1">
    <source>
        <dbReference type="Pfam" id="PF20068"/>
    </source>
</evidence>
<organism evidence="2 3">
    <name type="scientific">Halobium palmae</name>
    <dbReference type="NCBI Taxonomy" id="1776492"/>
    <lineage>
        <taxon>Archaea</taxon>
        <taxon>Methanobacteriati</taxon>
        <taxon>Methanobacteriota</taxon>
        <taxon>Stenosarchaea group</taxon>
        <taxon>Halobacteria</taxon>
        <taxon>Halobacteriales</taxon>
        <taxon>Haloferacaceae</taxon>
        <taxon>Halobium</taxon>
    </lineage>
</organism>
<dbReference type="InterPro" id="IPR027598">
    <property type="entry name" value="Amphi-Trp_dom"/>
</dbReference>
<dbReference type="Pfam" id="PF20068">
    <property type="entry name" value="Amphi-Trp"/>
    <property type="match status" value="1"/>
</dbReference>
<sequence length="80" mass="9202">MADSTEHSSKMTREEFAEHLRRLADEFEKEGDIDVPVGNKSIRLHPPDSVKRDIEVVERSSILRGSKEGIDLDVRWKAKK</sequence>
<dbReference type="EMBL" id="JBHSWU010000514">
    <property type="protein sequence ID" value="MFC6725410.1"/>
    <property type="molecule type" value="Genomic_DNA"/>
</dbReference>
<evidence type="ECO:0000313" key="3">
    <source>
        <dbReference type="Proteomes" id="UP001596328"/>
    </source>
</evidence>
<dbReference type="AlphaFoldDB" id="A0ABD5S1G9"/>
<reference evidence="2 3" key="1">
    <citation type="journal article" date="2019" name="Int. J. Syst. Evol. Microbiol.">
        <title>The Global Catalogue of Microorganisms (GCM) 10K type strain sequencing project: providing services to taxonomists for standard genome sequencing and annotation.</title>
        <authorList>
            <consortium name="The Broad Institute Genomics Platform"/>
            <consortium name="The Broad Institute Genome Sequencing Center for Infectious Disease"/>
            <person name="Wu L."/>
            <person name="Ma J."/>
        </authorList>
    </citation>
    <scope>NUCLEOTIDE SEQUENCE [LARGE SCALE GENOMIC DNA]</scope>
    <source>
        <strain evidence="2 3">NBRC 111368</strain>
    </source>
</reference>
<comment type="caution">
    <text evidence="2">The sequence shown here is derived from an EMBL/GenBank/DDBJ whole genome shotgun (WGS) entry which is preliminary data.</text>
</comment>
<proteinExistence type="predicted"/>
<evidence type="ECO:0000313" key="2">
    <source>
        <dbReference type="EMBL" id="MFC6725410.1"/>
    </source>
</evidence>
<gene>
    <name evidence="2" type="ORF">ACFQE1_13730</name>
</gene>
<dbReference type="NCBIfam" id="TIGR04354">
    <property type="entry name" value="amphi-Trp"/>
    <property type="match status" value="1"/>
</dbReference>
<keyword evidence="3" id="KW-1185">Reference proteome</keyword>
<protein>
    <submittedName>
        <fullName evidence="2">Amphi-Trp domain-containing protein</fullName>
    </submittedName>
</protein>
<accession>A0ABD5S1G9</accession>